<keyword evidence="1" id="KW-0175">Coiled coil</keyword>
<organism evidence="3 4">
    <name type="scientific">Galdieria sulphuraria</name>
    <name type="common">Red alga</name>
    <dbReference type="NCBI Taxonomy" id="130081"/>
    <lineage>
        <taxon>Eukaryota</taxon>
        <taxon>Rhodophyta</taxon>
        <taxon>Bangiophyceae</taxon>
        <taxon>Galdieriales</taxon>
        <taxon>Galdieriaceae</taxon>
        <taxon>Galdieria</taxon>
    </lineage>
</organism>
<dbReference type="Gene3D" id="3.40.850.10">
    <property type="entry name" value="Kinesin motor domain"/>
    <property type="match status" value="1"/>
</dbReference>
<dbReference type="KEGG" id="gsl:Gasu_28160"/>
<dbReference type="OrthoDB" id="10388691at2759"/>
<keyword evidence="4" id="KW-1185">Reference proteome</keyword>
<dbReference type="EMBL" id="KB454505">
    <property type="protein sequence ID" value="EME29815.1"/>
    <property type="molecule type" value="Genomic_DNA"/>
</dbReference>
<evidence type="ECO:0000256" key="1">
    <source>
        <dbReference type="SAM" id="Coils"/>
    </source>
</evidence>
<evidence type="ECO:0000313" key="3">
    <source>
        <dbReference type="EMBL" id="EME29815.1"/>
    </source>
</evidence>
<gene>
    <name evidence="3" type="ORF">Gasu_28160</name>
</gene>
<name>M2X0F7_GALSU</name>
<dbReference type="RefSeq" id="XP_005706335.1">
    <property type="nucleotide sequence ID" value="XM_005706278.1"/>
</dbReference>
<feature type="compositionally biased region" description="Polar residues" evidence="2">
    <location>
        <begin position="955"/>
        <end position="972"/>
    </location>
</feature>
<dbReference type="InterPro" id="IPR027417">
    <property type="entry name" value="P-loop_NTPase"/>
</dbReference>
<sequence length="992" mass="112411">MAKEAFFTFAKLGLQLREEFGLEDVYENDEELRLQLVSVKGLKKSSELIKTRFTRYANASNAMVVAGRAATSSLGDIARLARPRNQGIFGPKNSADDDLSTDTSLVAVTNSTNESGLCSKELRQLLFAVSRAERDVHEALSAFSRAIDVTIVKPRKDFLETYSTEFRARKNAFKEAKRNFKAHARAQQRGQDSEVIGVNGIERFELAEARSAYETAEVELARYAAKLEEENDRILLRNVAGFVIQHHATLMRCLVALEKVLPLCYQYASENIHRAYHRASQGSSLDTYFASEGPRSQHMDALTAVPHSGALTFIRSNSGLSGHQLKQSVKGGGTNSDDFSSFDVEHRIELMRNLISRLVLTVWKLAVKCSRESNKKAMAIYYPHSDSLKGKSFERSTQSSSETIPSFDDFQRTIAAQRLIIHRLISTRWLTAARFAQTQRAVVSFTSLPWRRRSFRLAAKLAIALNKKKKTGRFHSEDLDGRPEGNAMDEERKLEQEEVFLREQNRRIAAETELRRMKYSVTGIIRQHSYVETEFSAKSDNQSLNWLGGWDTPELLFLSKVRKVFIRETNATKVIDDVTSSSPGQYDGYYSYEYDAVLDMDSSQEQTLRSMAELLVAALERKSGTLLIFGSSAEAEMHTAIGLRDDPGVFLLAVQKILRVLSPDQNLFVSFETYDHEGNNRTNLLSNYKSPQNSAQGEFCRMSLDSSQHLSSKRLEGKKVERGIENDGEYLADFGQYWKNTSQQQSISFVHVRHRRECERILSHAMREYSFITREREGTSHLLISLKIVNRDRVGAGSQTEGLVNIAVIFCNAFSLDKNFYALRNPPKVSLCETIIQIRQLLAHREEVRLTSNVYYPEIIRVLVERGAFMRNGRTKLAVMGCIDQRNDIETNANLLEFVSNWRSISLADCDNSSHLLSLLFEINEDDNNLQARRRLRTPLRTSRSDNSDFEESTKTIALPSSLTRHVSTTSSLDRKNSQRTFQATESSLSGI</sequence>
<feature type="region of interest" description="Disordered" evidence="2">
    <location>
        <begin position="934"/>
        <end position="992"/>
    </location>
</feature>
<accession>M2X0F7</accession>
<dbReference type="Proteomes" id="UP000030680">
    <property type="component" value="Unassembled WGS sequence"/>
</dbReference>
<dbReference type="InterPro" id="IPR036961">
    <property type="entry name" value="Kinesin_motor_dom_sf"/>
</dbReference>
<dbReference type="Gramene" id="EME29815">
    <property type="protein sequence ID" value="EME29815"/>
    <property type="gene ID" value="Gasu_28160"/>
</dbReference>
<feature type="compositionally biased region" description="Polar residues" evidence="2">
    <location>
        <begin position="979"/>
        <end position="992"/>
    </location>
</feature>
<dbReference type="SUPFAM" id="SSF52540">
    <property type="entry name" value="P-loop containing nucleoside triphosphate hydrolases"/>
    <property type="match status" value="1"/>
</dbReference>
<dbReference type="InterPro" id="IPR027267">
    <property type="entry name" value="AH/BAR_dom_sf"/>
</dbReference>
<evidence type="ECO:0000313" key="4">
    <source>
        <dbReference type="Proteomes" id="UP000030680"/>
    </source>
</evidence>
<dbReference type="Gene3D" id="1.20.1270.60">
    <property type="entry name" value="Arfaptin homology (AH) domain/BAR domain"/>
    <property type="match status" value="1"/>
</dbReference>
<protein>
    <recommendedName>
        <fullName evidence="5">BAR domain-containing protein</fullName>
    </recommendedName>
</protein>
<proteinExistence type="predicted"/>
<evidence type="ECO:0000256" key="2">
    <source>
        <dbReference type="SAM" id="MobiDB-lite"/>
    </source>
</evidence>
<dbReference type="AlphaFoldDB" id="M2X0F7"/>
<evidence type="ECO:0008006" key="5">
    <source>
        <dbReference type="Google" id="ProtNLM"/>
    </source>
</evidence>
<dbReference type="GeneID" id="17088585"/>
<reference evidence="4" key="1">
    <citation type="journal article" date="2013" name="Science">
        <title>Gene transfer from bacteria and archaea facilitated evolution of an extremophilic eukaryote.</title>
        <authorList>
            <person name="Schonknecht G."/>
            <person name="Chen W.H."/>
            <person name="Ternes C.M."/>
            <person name="Barbier G.G."/>
            <person name="Shrestha R.P."/>
            <person name="Stanke M."/>
            <person name="Brautigam A."/>
            <person name="Baker B.J."/>
            <person name="Banfield J.F."/>
            <person name="Garavito R.M."/>
            <person name="Carr K."/>
            <person name="Wilkerson C."/>
            <person name="Rensing S.A."/>
            <person name="Gagneul D."/>
            <person name="Dickenson N.E."/>
            <person name="Oesterhelt C."/>
            <person name="Lercher M.J."/>
            <person name="Weber A.P."/>
        </authorList>
    </citation>
    <scope>NUCLEOTIDE SEQUENCE [LARGE SCALE GENOMIC DNA]</scope>
    <source>
        <strain evidence="4">074W</strain>
    </source>
</reference>
<feature type="coiled-coil region" evidence="1">
    <location>
        <begin position="206"/>
        <end position="233"/>
    </location>
</feature>